<dbReference type="GO" id="GO:0005634">
    <property type="term" value="C:nucleus"/>
    <property type="evidence" value="ECO:0000318"/>
    <property type="project" value="GO_Central"/>
</dbReference>
<dbReference type="GO" id="GO:0005524">
    <property type="term" value="F:ATP binding"/>
    <property type="evidence" value="ECO:0007669"/>
    <property type="project" value="UniProtKB-UniRule"/>
</dbReference>
<reference evidence="7" key="2">
    <citation type="journal article" date="2007" name="Science">
        <title>Draft genome sequence of the sexually transmitted pathogen Trichomonas vaginalis.</title>
        <authorList>
            <person name="Carlton J.M."/>
            <person name="Hirt R.P."/>
            <person name="Silva J.C."/>
            <person name="Delcher A.L."/>
            <person name="Schatz M."/>
            <person name="Zhao Q."/>
            <person name="Wortman J.R."/>
            <person name="Bidwell S.L."/>
            <person name="Alsmark U.C.M."/>
            <person name="Besteiro S."/>
            <person name="Sicheritz-Ponten T."/>
            <person name="Noel C.J."/>
            <person name="Dacks J.B."/>
            <person name="Foster P.G."/>
            <person name="Simillion C."/>
            <person name="Van de Peer Y."/>
            <person name="Miranda-Saavedra D."/>
            <person name="Barton G.J."/>
            <person name="Westrop G.D."/>
            <person name="Mueller S."/>
            <person name="Dessi D."/>
            <person name="Fiori P.L."/>
            <person name="Ren Q."/>
            <person name="Paulsen I."/>
            <person name="Zhang H."/>
            <person name="Bastida-Corcuera F.D."/>
            <person name="Simoes-Barbosa A."/>
            <person name="Brown M.T."/>
            <person name="Hayes R.D."/>
            <person name="Mukherjee M."/>
            <person name="Okumura C.Y."/>
            <person name="Schneider R."/>
            <person name="Smith A.J."/>
            <person name="Vanacova S."/>
            <person name="Villalvazo M."/>
            <person name="Haas B.J."/>
            <person name="Pertea M."/>
            <person name="Feldblyum T.V."/>
            <person name="Utterback T.R."/>
            <person name="Shu C.L."/>
            <person name="Osoegawa K."/>
            <person name="de Jong P.J."/>
            <person name="Hrdy I."/>
            <person name="Horvathova L."/>
            <person name="Zubacova Z."/>
            <person name="Dolezal P."/>
            <person name="Malik S.B."/>
            <person name="Logsdon J.M. Jr."/>
            <person name="Henze K."/>
            <person name="Gupta A."/>
            <person name="Wang C.C."/>
            <person name="Dunne R.L."/>
            <person name="Upcroft J.A."/>
            <person name="Upcroft P."/>
            <person name="White O."/>
            <person name="Salzberg S.L."/>
            <person name="Tang P."/>
            <person name="Chiu C.-H."/>
            <person name="Lee Y.-S."/>
            <person name="Embley T.M."/>
            <person name="Coombs G.H."/>
            <person name="Mottram J.C."/>
            <person name="Tachezy J."/>
            <person name="Fraser-Liggett C.M."/>
            <person name="Johnson P.J."/>
        </authorList>
    </citation>
    <scope>NUCLEOTIDE SEQUENCE [LARGE SCALE GENOMIC DNA]</scope>
    <source>
        <strain evidence="7">G3</strain>
    </source>
</reference>
<dbReference type="Proteomes" id="UP000001542">
    <property type="component" value="Unassembled WGS sequence"/>
</dbReference>
<keyword evidence="5" id="KW-0723">Serine/threonine-protein kinase</keyword>
<dbReference type="RefSeq" id="XP_001322938.1">
    <property type="nucleotide sequence ID" value="XM_001322903.1"/>
</dbReference>
<dbReference type="OrthoDB" id="5979581at2759"/>
<comment type="similarity">
    <text evidence="5">Belongs to the protein kinase superfamily.</text>
</comment>
<dbReference type="GO" id="GO:0005737">
    <property type="term" value="C:cytoplasm"/>
    <property type="evidence" value="ECO:0000318"/>
    <property type="project" value="GO_Central"/>
</dbReference>
<dbReference type="AlphaFoldDB" id="A2E9F1"/>
<dbReference type="Pfam" id="PF00069">
    <property type="entry name" value="Pkinase"/>
    <property type="match status" value="1"/>
</dbReference>
<dbReference type="eggNOG" id="KOG1164">
    <property type="taxonomic scope" value="Eukaryota"/>
</dbReference>
<dbReference type="PROSITE" id="PS00108">
    <property type="entry name" value="PROTEIN_KINASE_ST"/>
    <property type="match status" value="1"/>
</dbReference>
<dbReference type="InterPro" id="IPR050235">
    <property type="entry name" value="CK1_Ser-Thr_kinase"/>
</dbReference>
<dbReference type="VEuPathDB" id="TrichDB:TVAGG3_0000920"/>
<evidence type="ECO:0000256" key="1">
    <source>
        <dbReference type="ARBA" id="ARBA00012513"/>
    </source>
</evidence>
<evidence type="ECO:0000256" key="4">
    <source>
        <dbReference type="PROSITE-ProRule" id="PRU10141"/>
    </source>
</evidence>
<dbReference type="SMR" id="A2E9F1"/>
<dbReference type="PROSITE" id="PS00107">
    <property type="entry name" value="PROTEIN_KINASE_ATP"/>
    <property type="match status" value="1"/>
</dbReference>
<sequence length="320" mass="36079">MNKGDLVGFFKLISKIGDGGFGNIWLCQSTEDDLLYALKLEPTSSQRQTLRFEAQVLKKLKGTEIAPLFKIDGTDQNNFYCAMELCGANLFDIAQHLPEKKFAMEYIPRLAYNLFCLVEVLHSKGYVHRDIKPQNFVVRPKGNRPICLIDFGISKVYLDNNGNHLEARENAAAMGSMLYASSNAYDHMDLSRRDDLISLIYSILDLAGIELPWCGKSNDIDFNTIKKQHTLESLVAPLGEGFVQIARHIQGLQYADAPNYDAIRKTLEPMFNNTPSPYQWMDVKPEGVIPNPEFNNDPTGFIISISPYLVNKAKKKCVIC</sequence>
<dbReference type="InterPro" id="IPR008271">
    <property type="entry name" value="Ser/Thr_kinase_AS"/>
</dbReference>
<keyword evidence="7" id="KW-0418">Kinase</keyword>
<reference evidence="7" key="1">
    <citation type="submission" date="2006-10" db="EMBL/GenBank/DDBJ databases">
        <authorList>
            <person name="Amadeo P."/>
            <person name="Zhao Q."/>
            <person name="Wortman J."/>
            <person name="Fraser-Liggett C."/>
            <person name="Carlton J."/>
        </authorList>
    </citation>
    <scope>NUCLEOTIDE SEQUENCE</scope>
    <source>
        <strain evidence="7">G3</strain>
    </source>
</reference>
<organism evidence="7 8">
    <name type="scientific">Trichomonas vaginalis (strain ATCC PRA-98 / G3)</name>
    <dbReference type="NCBI Taxonomy" id="412133"/>
    <lineage>
        <taxon>Eukaryota</taxon>
        <taxon>Metamonada</taxon>
        <taxon>Parabasalia</taxon>
        <taxon>Trichomonadida</taxon>
        <taxon>Trichomonadidae</taxon>
        <taxon>Trichomonas</taxon>
    </lineage>
</organism>
<keyword evidence="8" id="KW-1185">Reference proteome</keyword>
<dbReference type="STRING" id="5722.A2E9F1"/>
<dbReference type="VEuPathDB" id="TrichDB:TVAG_364400"/>
<dbReference type="SMART" id="SM00220">
    <property type="entry name" value="S_TKc"/>
    <property type="match status" value="1"/>
</dbReference>
<protein>
    <recommendedName>
        <fullName evidence="1">non-specific serine/threonine protein kinase</fullName>
        <ecNumber evidence="1">2.7.11.1</ecNumber>
    </recommendedName>
</protein>
<evidence type="ECO:0000256" key="2">
    <source>
        <dbReference type="ARBA" id="ARBA00022741"/>
    </source>
</evidence>
<feature type="domain" description="Protein kinase" evidence="6">
    <location>
        <begin position="10"/>
        <end position="294"/>
    </location>
</feature>
<accession>A2E9F1</accession>
<evidence type="ECO:0000256" key="3">
    <source>
        <dbReference type="ARBA" id="ARBA00022840"/>
    </source>
</evidence>
<dbReference type="InParanoid" id="A2E9F1"/>
<keyword evidence="3 4" id="KW-0067">ATP-binding</keyword>
<dbReference type="InterPro" id="IPR011009">
    <property type="entry name" value="Kinase-like_dom_sf"/>
</dbReference>
<dbReference type="EC" id="2.7.11.1" evidence="1"/>
<dbReference type="GO" id="GO:0007165">
    <property type="term" value="P:signal transduction"/>
    <property type="evidence" value="ECO:0000318"/>
    <property type="project" value="GO_Central"/>
</dbReference>
<dbReference type="PANTHER" id="PTHR11909">
    <property type="entry name" value="CASEIN KINASE-RELATED"/>
    <property type="match status" value="1"/>
</dbReference>
<dbReference type="InterPro" id="IPR017441">
    <property type="entry name" value="Protein_kinase_ATP_BS"/>
</dbReference>
<evidence type="ECO:0000259" key="6">
    <source>
        <dbReference type="PROSITE" id="PS50011"/>
    </source>
</evidence>
<keyword evidence="2 4" id="KW-0547">Nucleotide-binding</keyword>
<keyword evidence="7" id="KW-0808">Transferase</keyword>
<proteinExistence type="inferred from homology"/>
<dbReference type="EMBL" id="DS113333">
    <property type="protein sequence ID" value="EAY10715.1"/>
    <property type="molecule type" value="Genomic_DNA"/>
</dbReference>
<dbReference type="SUPFAM" id="SSF56112">
    <property type="entry name" value="Protein kinase-like (PK-like)"/>
    <property type="match status" value="1"/>
</dbReference>
<evidence type="ECO:0000256" key="5">
    <source>
        <dbReference type="RuleBase" id="RU000304"/>
    </source>
</evidence>
<feature type="binding site" evidence="4">
    <location>
        <position position="39"/>
    </location>
    <ligand>
        <name>ATP</name>
        <dbReference type="ChEBI" id="CHEBI:30616"/>
    </ligand>
</feature>
<dbReference type="InterPro" id="IPR000719">
    <property type="entry name" value="Prot_kinase_dom"/>
</dbReference>
<name>A2E9F1_TRIV3</name>
<gene>
    <name evidence="7" type="ORF">TVAG_364400</name>
</gene>
<dbReference type="PROSITE" id="PS50011">
    <property type="entry name" value="PROTEIN_KINASE_DOM"/>
    <property type="match status" value="1"/>
</dbReference>
<dbReference type="GO" id="GO:0004674">
    <property type="term" value="F:protein serine/threonine kinase activity"/>
    <property type="evidence" value="ECO:0000318"/>
    <property type="project" value="GO_Central"/>
</dbReference>
<evidence type="ECO:0000313" key="8">
    <source>
        <dbReference type="Proteomes" id="UP000001542"/>
    </source>
</evidence>
<dbReference type="FunFam" id="1.10.510.10:FF:002038">
    <property type="entry name" value="CK1 family protein kinase"/>
    <property type="match status" value="1"/>
</dbReference>
<dbReference type="Gene3D" id="1.10.510.10">
    <property type="entry name" value="Transferase(Phosphotransferase) domain 1"/>
    <property type="match status" value="1"/>
</dbReference>
<evidence type="ECO:0000313" key="7">
    <source>
        <dbReference type="EMBL" id="EAY10715.1"/>
    </source>
</evidence>
<dbReference type="KEGG" id="tva:4768650"/>